<dbReference type="Pfam" id="PF03180">
    <property type="entry name" value="Lipoprotein_9"/>
    <property type="match status" value="1"/>
</dbReference>
<dbReference type="EMBL" id="DXGD01000270">
    <property type="protein sequence ID" value="HIW99926.1"/>
    <property type="molecule type" value="Genomic_DNA"/>
</dbReference>
<comment type="similarity">
    <text evidence="2">Belongs to the NlpA lipoprotein family.</text>
</comment>
<dbReference type="Gene3D" id="3.40.190.10">
    <property type="entry name" value="Periplasmic binding protein-like II"/>
    <property type="match status" value="2"/>
</dbReference>
<evidence type="ECO:0000313" key="9">
    <source>
        <dbReference type="Proteomes" id="UP000824151"/>
    </source>
</evidence>
<dbReference type="AlphaFoldDB" id="A0A9D1UT60"/>
<gene>
    <name evidence="8" type="ORF">H9871_07255</name>
</gene>
<evidence type="ECO:0000256" key="2">
    <source>
        <dbReference type="ARBA" id="ARBA00008973"/>
    </source>
</evidence>
<dbReference type="InterPro" id="IPR004872">
    <property type="entry name" value="Lipoprotein_NlpA"/>
</dbReference>
<dbReference type="PANTHER" id="PTHR30429">
    <property type="entry name" value="D-METHIONINE-BINDING LIPOPROTEIN METQ"/>
    <property type="match status" value="1"/>
</dbReference>
<comment type="subcellular location">
    <subcellularLocation>
        <location evidence="1">Membrane</location>
        <topology evidence="1">Lipid-anchor</topology>
    </subcellularLocation>
</comment>
<feature type="region of interest" description="Disordered" evidence="7">
    <location>
        <begin position="227"/>
        <end position="270"/>
    </location>
</feature>
<evidence type="ECO:0000256" key="6">
    <source>
        <dbReference type="ARBA" id="ARBA00023288"/>
    </source>
</evidence>
<keyword evidence="6 8" id="KW-0449">Lipoprotein</keyword>
<keyword evidence="3" id="KW-0732">Signal</keyword>
<proteinExistence type="inferred from homology"/>
<evidence type="ECO:0000256" key="5">
    <source>
        <dbReference type="ARBA" id="ARBA00023139"/>
    </source>
</evidence>
<evidence type="ECO:0000256" key="1">
    <source>
        <dbReference type="ARBA" id="ARBA00004635"/>
    </source>
</evidence>
<keyword evidence="4" id="KW-0472">Membrane</keyword>
<organism evidence="8 9">
    <name type="scientific">Candidatus Nesterenkonia stercoripullorum</name>
    <dbReference type="NCBI Taxonomy" id="2838701"/>
    <lineage>
        <taxon>Bacteria</taxon>
        <taxon>Bacillati</taxon>
        <taxon>Actinomycetota</taxon>
        <taxon>Actinomycetes</taxon>
        <taxon>Micrococcales</taxon>
        <taxon>Micrococcaceae</taxon>
        <taxon>Nesterenkonia</taxon>
    </lineage>
</organism>
<keyword evidence="5" id="KW-0564">Palmitate</keyword>
<feature type="compositionally biased region" description="Acidic residues" evidence="7">
    <location>
        <begin position="244"/>
        <end position="255"/>
    </location>
</feature>
<dbReference type="PANTHER" id="PTHR30429:SF3">
    <property type="entry name" value="LIPOPROTEIN"/>
    <property type="match status" value="1"/>
</dbReference>
<accession>A0A9D1UT60</accession>
<dbReference type="GO" id="GO:0016020">
    <property type="term" value="C:membrane"/>
    <property type="evidence" value="ECO:0007669"/>
    <property type="project" value="UniProtKB-SubCell"/>
</dbReference>
<dbReference type="SUPFAM" id="SSF53850">
    <property type="entry name" value="Periplasmic binding protein-like II"/>
    <property type="match status" value="1"/>
</dbReference>
<evidence type="ECO:0000256" key="4">
    <source>
        <dbReference type="ARBA" id="ARBA00023136"/>
    </source>
</evidence>
<feature type="non-terminal residue" evidence="8">
    <location>
        <position position="1"/>
    </location>
</feature>
<comment type="caution">
    <text evidence="8">The sequence shown here is derived from an EMBL/GenBank/DDBJ whole genome shotgun (WGS) entry which is preliminary data.</text>
</comment>
<sequence length="270" mass="29708">DDGTIRIGVVAQDDTNREFAELAQEELDIDVEIVNFDDYNQPNPALNAGDIDMNWFQHIAYLANYNVSNDDNLAMIGGTEVVPLALYSEEYSDLDEFEEGDSVAIANDEINQARGINVLVEAGLLELSNDVAEPRPADIDEEASTVTVEPVNSEQTVNAMQSVEGSIINNSFTNDAGIDPNTALFSDDPEADVAFPYINGFVVRDEDRDDETLNELAELYHDERILDSAAEVSEGTSVPRDPSAEELQDGLTEYEDSLREAQSDDEDSEE</sequence>
<reference evidence="8" key="1">
    <citation type="journal article" date="2021" name="PeerJ">
        <title>Extensive microbial diversity within the chicken gut microbiome revealed by metagenomics and culture.</title>
        <authorList>
            <person name="Gilroy R."/>
            <person name="Ravi A."/>
            <person name="Getino M."/>
            <person name="Pursley I."/>
            <person name="Horton D.L."/>
            <person name="Alikhan N.F."/>
            <person name="Baker D."/>
            <person name="Gharbi K."/>
            <person name="Hall N."/>
            <person name="Watson M."/>
            <person name="Adriaenssens E.M."/>
            <person name="Foster-Nyarko E."/>
            <person name="Jarju S."/>
            <person name="Secka A."/>
            <person name="Antonio M."/>
            <person name="Oren A."/>
            <person name="Chaudhuri R.R."/>
            <person name="La Ragione R."/>
            <person name="Hildebrand F."/>
            <person name="Pallen M.J."/>
        </authorList>
    </citation>
    <scope>NUCLEOTIDE SEQUENCE</scope>
    <source>
        <strain evidence="8">ChiHejej3B27-3195</strain>
    </source>
</reference>
<dbReference type="Proteomes" id="UP000824151">
    <property type="component" value="Unassembled WGS sequence"/>
</dbReference>
<name>A0A9D1UT60_9MICC</name>
<reference evidence="8" key="2">
    <citation type="submission" date="2021-04" db="EMBL/GenBank/DDBJ databases">
        <authorList>
            <person name="Gilroy R."/>
        </authorList>
    </citation>
    <scope>NUCLEOTIDE SEQUENCE</scope>
    <source>
        <strain evidence="8">ChiHejej3B27-3195</strain>
    </source>
</reference>
<evidence type="ECO:0000256" key="7">
    <source>
        <dbReference type="SAM" id="MobiDB-lite"/>
    </source>
</evidence>
<evidence type="ECO:0000313" key="8">
    <source>
        <dbReference type="EMBL" id="HIW99926.1"/>
    </source>
</evidence>
<evidence type="ECO:0000256" key="3">
    <source>
        <dbReference type="ARBA" id="ARBA00022729"/>
    </source>
</evidence>
<protein>
    <submittedName>
        <fullName evidence="8">NLPA lipoprotein</fullName>
    </submittedName>
</protein>